<accession>A0ABS7LS20</accession>
<comment type="caution">
    <text evidence="1">The sequence shown here is derived from an EMBL/GenBank/DDBJ whole genome shotgun (WGS) entry which is preliminary data.</text>
</comment>
<gene>
    <name evidence="1" type="ORF">HJA87_31155</name>
</gene>
<evidence type="ECO:0000313" key="2">
    <source>
        <dbReference type="Proteomes" id="UP000720124"/>
    </source>
</evidence>
<reference evidence="1 2" key="1">
    <citation type="submission" date="2020-06" db="EMBL/GenBank/DDBJ databases">
        <title>Global-level population genomics: horizontal gene transfer, symbiosis and evolution in Rhizobia.</title>
        <authorList>
            <person name="Gai Y."/>
        </authorList>
    </citation>
    <scope>NUCLEOTIDE SEQUENCE [LARGE SCALE GENOMIC DNA]</scope>
    <source>
        <strain evidence="1 2">PLR6_1b</strain>
    </source>
</reference>
<evidence type="ECO:0000313" key="1">
    <source>
        <dbReference type="EMBL" id="MBY3594261.1"/>
    </source>
</evidence>
<dbReference type="EMBL" id="JABTXI010000026">
    <property type="protein sequence ID" value="MBY3594261.1"/>
    <property type="molecule type" value="Genomic_DNA"/>
</dbReference>
<proteinExistence type="predicted"/>
<name>A0ABS7LS20_9HYPH</name>
<dbReference type="Proteomes" id="UP000720124">
    <property type="component" value="Unassembled WGS sequence"/>
</dbReference>
<protein>
    <submittedName>
        <fullName evidence="1">Uncharacterized protein</fullName>
    </submittedName>
</protein>
<sequence length="158" mass="18531">MTHDEFVAHIRTRYSDLFDPDNTNEDWRYLITIGPGWWPLVEEYCVKSQALLREHGEIGKWFVRQIKEKMGELRIYVRPAPYERLDIDGFPEMVNDIDPPAPTPVQKLLSDLRAFIVDRANATCEECGEEGSLRVIDGWYRTVCDDHFSEWQARKAAR</sequence>
<organism evidence="1 2">
    <name type="scientific">Rhizobium bangladeshense</name>
    <dbReference type="NCBI Taxonomy" id="1138189"/>
    <lineage>
        <taxon>Bacteria</taxon>
        <taxon>Pseudomonadati</taxon>
        <taxon>Pseudomonadota</taxon>
        <taxon>Alphaproteobacteria</taxon>
        <taxon>Hyphomicrobiales</taxon>
        <taxon>Rhizobiaceae</taxon>
        <taxon>Rhizobium/Agrobacterium group</taxon>
        <taxon>Rhizobium</taxon>
    </lineage>
</organism>
<keyword evidence="2" id="KW-1185">Reference proteome</keyword>
<dbReference type="RefSeq" id="WP_222012554.1">
    <property type="nucleotide sequence ID" value="NZ_JABTXI010000026.1"/>
</dbReference>